<dbReference type="HOGENOM" id="CLU_3294102_0_0_10"/>
<proteinExistence type="predicted"/>
<dbReference type="Proteomes" id="UP000016630">
    <property type="component" value="Unassembled WGS sequence"/>
</dbReference>
<gene>
    <name evidence="1" type="ORF">HMPREF1555_01602</name>
</gene>
<dbReference type="InterPro" id="IPR012456">
    <property type="entry name" value="DUF1661"/>
</dbReference>
<comment type="caution">
    <text evidence="1">The sequence shown here is derived from an EMBL/GenBank/DDBJ whole genome shotgun (WGS) entry which is preliminary data.</text>
</comment>
<dbReference type="Pfam" id="PF07877">
    <property type="entry name" value="DUF1661"/>
    <property type="match status" value="1"/>
</dbReference>
<evidence type="ECO:0000313" key="1">
    <source>
        <dbReference type="EMBL" id="ERJ64998.1"/>
    </source>
</evidence>
<reference evidence="1 2" key="1">
    <citation type="submission" date="2013-06" db="EMBL/GenBank/DDBJ databases">
        <authorList>
            <person name="Weinstock G."/>
            <person name="Sodergren E."/>
            <person name="Lobos E.A."/>
            <person name="Fulton L."/>
            <person name="Fulton R."/>
            <person name="Courtney L."/>
            <person name="Fronick C."/>
            <person name="O'Laughlin M."/>
            <person name="Godfrey J."/>
            <person name="Wilson R.M."/>
            <person name="Miner T."/>
            <person name="Farmer C."/>
            <person name="Delehaunty K."/>
            <person name="Cordes M."/>
            <person name="Minx P."/>
            <person name="Tomlinson C."/>
            <person name="Chen J."/>
            <person name="Wollam A."/>
            <person name="Pepin K.H."/>
            <person name="Bhonagiri V."/>
            <person name="Zhang X."/>
            <person name="Warren W."/>
            <person name="Mitreva M."/>
            <person name="Mardis E.R."/>
            <person name="Wilson R.K."/>
        </authorList>
    </citation>
    <scope>NUCLEOTIDE SEQUENCE [LARGE SCALE GENOMIC DNA]</scope>
    <source>
        <strain evidence="1 2">F0570</strain>
    </source>
</reference>
<sequence>MRFENFFILVREVKNSRAKTRKNSFDFFQFYEPQSESDVY</sequence>
<evidence type="ECO:0000313" key="2">
    <source>
        <dbReference type="Proteomes" id="UP000016630"/>
    </source>
</evidence>
<name>A0A0E2LP54_PORGN</name>
<protein>
    <submittedName>
        <fullName evidence="1">Uncharacterized protein</fullName>
    </submittedName>
</protein>
<dbReference type="EMBL" id="AWUW01000117">
    <property type="protein sequence ID" value="ERJ64998.1"/>
    <property type="molecule type" value="Genomic_DNA"/>
</dbReference>
<accession>A0A0E2LP54</accession>
<dbReference type="PATRIC" id="fig|1227271.3.peg.1398"/>
<organism evidence="1 2">
    <name type="scientific">Porphyromonas gingivalis F0570</name>
    <dbReference type="NCBI Taxonomy" id="1227271"/>
    <lineage>
        <taxon>Bacteria</taxon>
        <taxon>Pseudomonadati</taxon>
        <taxon>Bacteroidota</taxon>
        <taxon>Bacteroidia</taxon>
        <taxon>Bacteroidales</taxon>
        <taxon>Porphyromonadaceae</taxon>
        <taxon>Porphyromonas</taxon>
    </lineage>
</organism>
<dbReference type="AlphaFoldDB" id="A0A0E2LP54"/>